<organism evidence="13 14">
    <name type="scientific">Candidatus Borkfalkia faecipullorum</name>
    <dbReference type="NCBI Taxonomy" id="2838510"/>
    <lineage>
        <taxon>Bacteria</taxon>
        <taxon>Bacillati</taxon>
        <taxon>Bacillota</taxon>
        <taxon>Clostridia</taxon>
        <taxon>Christensenellales</taxon>
        <taxon>Christensenellaceae</taxon>
        <taxon>Candidatus Borkfalkia</taxon>
    </lineage>
</organism>
<dbReference type="GO" id="GO:0005975">
    <property type="term" value="P:carbohydrate metabolic process"/>
    <property type="evidence" value="ECO:0007669"/>
    <property type="project" value="InterPro"/>
</dbReference>
<dbReference type="EC" id="3.2.1.73" evidence="3"/>
<evidence type="ECO:0000313" key="13">
    <source>
        <dbReference type="EMBL" id="HIX07523.1"/>
    </source>
</evidence>
<comment type="caution">
    <text evidence="13">The sequence shown here is derived from an EMBL/GenBank/DDBJ whole genome shotgun (WGS) entry which is preliminary data.</text>
</comment>
<proteinExistence type="inferred from homology"/>
<sequence>MKRRALAILSAVALTLSSAAMLTACSQKLTDEPLNGTVLADFSKGEAETVFASDGWTNEDVFNTFWKDDNVTYENGAMNLSITENPDGSMETNDGYFGGEGRTYQYFGYGDFEVRMKPSGKNGTCSAFFTCTGDYDLDENGDPNPWDEVDIEFLGNDTTQVQFNYYVDGVGGHEKKIDLGFDASEDFHNYGYRWTEDYIVWFVDGKPVYKVEATEKNPLPSTPGRILMNYWCGTEKAEGWMGKFENPDDQCAEYQWIKTSATPIGELPEKVDVEEFTGDWTQIPALETAFESSDAGVYNVTTEGTSANVTYTDVAGNSYKNVKTMTDTVSADKNWLHFTLTNNGEETVNVRVNVRSTSSTINSYGFGNGQLLETKPGDGSFVDVPAGESVEVEIKYEGVANNVELMIDSARATSTTHSGDVTVSDFKFAKQGEVVIPEEPESHNDGILINDTNVVFEGDLGLAGYTINTDAETNSMNVTYSAITGASYKNISADITAIASDKNVLSMTVKNNGTETVTLRVDIVSKTQVNANTKVCNLSATQDGAAANTDLEWGGSTFTIAAGATSELEVTYDTSKGPESLQIMMDSSVHGDTATHSGDVTFSAVEFSGEGSVDVPDEPDPDEPEIPADGSALAFTSQLGYTVSNSGVASESVNVTYNGLTQGWANIQADISSYAAGNDTFTVTIANNGDAAVQVRVDIQGTNVVSTGSGSQTDACNVSATCTGGSDLRTDTTWGGTFVTVDAGETVTLTITYNGEGAQGAVKNILVYLDSNTDNTEALAAAAGDVTLSGFAFSKAQA</sequence>
<feature type="signal peptide" evidence="11">
    <location>
        <begin position="1"/>
        <end position="24"/>
    </location>
</feature>
<comment type="similarity">
    <text evidence="2">Belongs to the glycosyl hydrolase 16 family.</text>
</comment>
<reference evidence="13" key="1">
    <citation type="journal article" date="2021" name="PeerJ">
        <title>Extensive microbial diversity within the chicken gut microbiome revealed by metagenomics and culture.</title>
        <authorList>
            <person name="Gilroy R."/>
            <person name="Ravi A."/>
            <person name="Getino M."/>
            <person name="Pursley I."/>
            <person name="Horton D.L."/>
            <person name="Alikhan N.F."/>
            <person name="Baker D."/>
            <person name="Gharbi K."/>
            <person name="Hall N."/>
            <person name="Watson M."/>
            <person name="Adriaenssens E.M."/>
            <person name="Foster-Nyarko E."/>
            <person name="Jarju S."/>
            <person name="Secka A."/>
            <person name="Antonio M."/>
            <person name="Oren A."/>
            <person name="Chaudhuri R.R."/>
            <person name="La Ragione R."/>
            <person name="Hildebrand F."/>
            <person name="Pallen M.J."/>
        </authorList>
    </citation>
    <scope>NUCLEOTIDE SEQUENCE</scope>
    <source>
        <strain evidence="13">811</strain>
    </source>
</reference>
<evidence type="ECO:0000256" key="9">
    <source>
        <dbReference type="ARBA" id="ARBA00031665"/>
    </source>
</evidence>
<reference evidence="13" key="2">
    <citation type="submission" date="2021-04" db="EMBL/GenBank/DDBJ databases">
        <authorList>
            <person name="Gilroy R."/>
        </authorList>
    </citation>
    <scope>NUCLEOTIDE SEQUENCE</scope>
    <source>
        <strain evidence="13">811</strain>
    </source>
</reference>
<evidence type="ECO:0000256" key="5">
    <source>
        <dbReference type="ARBA" id="ARBA00022801"/>
    </source>
</evidence>
<evidence type="ECO:0000256" key="3">
    <source>
        <dbReference type="ARBA" id="ARBA00012690"/>
    </source>
</evidence>
<dbReference type="Gene3D" id="2.60.120.200">
    <property type="match status" value="1"/>
</dbReference>
<feature type="active site" description="Proton donor" evidence="10">
    <location>
        <position position="152"/>
    </location>
</feature>
<evidence type="ECO:0000256" key="4">
    <source>
        <dbReference type="ARBA" id="ARBA00014569"/>
    </source>
</evidence>
<dbReference type="InterPro" id="IPR008264">
    <property type="entry name" value="Beta_glucanase"/>
</dbReference>
<feature type="domain" description="GH16" evidence="12">
    <location>
        <begin position="40"/>
        <end position="265"/>
    </location>
</feature>
<dbReference type="PANTHER" id="PTHR31062">
    <property type="entry name" value="XYLOGLUCAN ENDOTRANSGLUCOSYLASE/HYDROLASE PROTEIN 8-RELATED"/>
    <property type="match status" value="1"/>
</dbReference>
<evidence type="ECO:0000256" key="11">
    <source>
        <dbReference type="SAM" id="SignalP"/>
    </source>
</evidence>
<dbReference type="PROSITE" id="PS51257">
    <property type="entry name" value="PROKAR_LIPOPROTEIN"/>
    <property type="match status" value="1"/>
</dbReference>
<evidence type="ECO:0000256" key="7">
    <source>
        <dbReference type="ARBA" id="ARBA00029722"/>
    </source>
</evidence>
<dbReference type="PROSITE" id="PS01034">
    <property type="entry name" value="GH16_1"/>
    <property type="match status" value="1"/>
</dbReference>
<evidence type="ECO:0000256" key="6">
    <source>
        <dbReference type="ARBA" id="ARBA00023295"/>
    </source>
</evidence>
<evidence type="ECO:0000256" key="10">
    <source>
        <dbReference type="PIRSR" id="PIRSR608264-1"/>
    </source>
</evidence>
<gene>
    <name evidence="13" type="ORF">H9741_03555</name>
</gene>
<keyword evidence="5" id="KW-0378">Hydrolase</keyword>
<dbReference type="AlphaFoldDB" id="A0A9D2AF51"/>
<dbReference type="InterPro" id="IPR000757">
    <property type="entry name" value="Beta-glucanase-like"/>
</dbReference>
<evidence type="ECO:0000256" key="2">
    <source>
        <dbReference type="ARBA" id="ARBA00006865"/>
    </source>
</evidence>
<comment type="catalytic activity">
    <reaction evidence="1">
        <text>Hydrolysis of (1-&gt;4)-beta-D-glucosidic linkages in beta-D-glucans containing (1-&gt;3)- and (1-&gt;4)-bonds.</text>
        <dbReference type="EC" id="3.2.1.73"/>
    </reaction>
</comment>
<accession>A0A9D2AF51</accession>
<dbReference type="EMBL" id="DXFX01000045">
    <property type="protein sequence ID" value="HIX07523.1"/>
    <property type="molecule type" value="Genomic_DNA"/>
</dbReference>
<evidence type="ECO:0000313" key="14">
    <source>
        <dbReference type="Proteomes" id="UP000824204"/>
    </source>
</evidence>
<dbReference type="Proteomes" id="UP000824204">
    <property type="component" value="Unassembled WGS sequence"/>
</dbReference>
<name>A0A9D2AF51_9FIRM</name>
<dbReference type="GO" id="GO:0042972">
    <property type="term" value="F:licheninase activity"/>
    <property type="evidence" value="ECO:0007669"/>
    <property type="project" value="UniProtKB-EC"/>
</dbReference>
<keyword evidence="11" id="KW-0732">Signal</keyword>
<dbReference type="Pfam" id="PF00722">
    <property type="entry name" value="Glyco_hydro_16"/>
    <property type="match status" value="1"/>
</dbReference>
<keyword evidence="6" id="KW-0326">Glycosidase</keyword>
<dbReference type="InterPro" id="IPR008263">
    <property type="entry name" value="GH16_AS"/>
</dbReference>
<feature type="chain" id="PRO_5038866367" description="Beta-glucanase" evidence="11">
    <location>
        <begin position="25"/>
        <end position="798"/>
    </location>
</feature>
<dbReference type="InterPro" id="IPR044791">
    <property type="entry name" value="Beta-glucanase/XTH"/>
</dbReference>
<dbReference type="SUPFAM" id="SSF49899">
    <property type="entry name" value="Concanavalin A-like lectins/glucanases"/>
    <property type="match status" value="1"/>
</dbReference>
<dbReference type="PRINTS" id="PR00737">
    <property type="entry name" value="GLHYDRLASE16"/>
</dbReference>
<evidence type="ECO:0000259" key="12">
    <source>
        <dbReference type="PROSITE" id="PS51762"/>
    </source>
</evidence>
<evidence type="ECO:0000256" key="1">
    <source>
        <dbReference type="ARBA" id="ARBA00000481"/>
    </source>
</evidence>
<dbReference type="PROSITE" id="PS51762">
    <property type="entry name" value="GH16_2"/>
    <property type="match status" value="1"/>
</dbReference>
<protein>
    <recommendedName>
        <fullName evidence="4">Beta-glucanase</fullName>
        <ecNumber evidence="3">3.2.1.73</ecNumber>
    </recommendedName>
    <alternativeName>
        <fullName evidence="9">1,3-1,4-beta-D-glucan 4-glucanohydrolase</fullName>
    </alternativeName>
    <alternativeName>
        <fullName evidence="8">Endo-beta-1,3-1,4 glucanase</fullName>
    </alternativeName>
    <alternativeName>
        <fullName evidence="7">Lichenase</fullName>
    </alternativeName>
</protein>
<evidence type="ECO:0000256" key="8">
    <source>
        <dbReference type="ARBA" id="ARBA00029771"/>
    </source>
</evidence>
<feature type="active site" description="Nucleophile" evidence="10">
    <location>
        <position position="148"/>
    </location>
</feature>
<dbReference type="InterPro" id="IPR013320">
    <property type="entry name" value="ConA-like_dom_sf"/>
</dbReference>